<accession>A0A1M6T053</accession>
<name>A0A1M6T053_MEGEL</name>
<dbReference type="RefSeq" id="WP_027894791.1">
    <property type="nucleotide sequence ID" value="NZ_AP031433.1"/>
</dbReference>
<gene>
    <name evidence="1" type="ORF">C6Y28_00225</name>
</gene>
<dbReference type="EMBL" id="CP027569">
    <property type="protein sequence ID" value="AVO26177.1"/>
    <property type="molecule type" value="Genomic_DNA"/>
</dbReference>
<proteinExistence type="predicted"/>
<reference evidence="1 2" key="1">
    <citation type="journal article" date="2018" name="Genome Announc.">
        <title>Complete genomes of two Megasphaera elsdenii strains, NCIMB 702410 and ATCC 25940.</title>
        <authorList>
            <person name="Hatmaker E.A."/>
            <person name="O'Dell K."/>
            <person name="Riley L.A."/>
            <person name="Klingeman D.M."/>
            <person name="Guss A.M."/>
        </authorList>
    </citation>
    <scope>NUCLEOTIDE SEQUENCE [LARGE SCALE GENOMIC DNA]</scope>
    <source>
        <strain evidence="1 2">NCIMB702410</strain>
    </source>
</reference>
<dbReference type="AlphaFoldDB" id="A0A1M6T053"/>
<dbReference type="Pfam" id="PF19991">
    <property type="entry name" value="HMA_2"/>
    <property type="match status" value="1"/>
</dbReference>
<evidence type="ECO:0000313" key="2">
    <source>
        <dbReference type="Proteomes" id="UP000238358"/>
    </source>
</evidence>
<protein>
    <submittedName>
        <fullName evidence="1">Uncharacterized protein</fullName>
    </submittedName>
</protein>
<dbReference type="OrthoDB" id="2887217at2"/>
<dbReference type="Proteomes" id="UP000238358">
    <property type="component" value="Chromosome"/>
</dbReference>
<evidence type="ECO:0000313" key="1">
    <source>
        <dbReference type="EMBL" id="AVO26177.1"/>
    </source>
</evidence>
<organism evidence="1 2">
    <name type="scientific">Megasphaera elsdenii</name>
    <dbReference type="NCBI Taxonomy" id="907"/>
    <lineage>
        <taxon>Bacteria</taxon>
        <taxon>Bacillati</taxon>
        <taxon>Bacillota</taxon>
        <taxon>Negativicutes</taxon>
        <taxon>Veillonellales</taxon>
        <taxon>Veillonellaceae</taxon>
        <taxon>Megasphaera</taxon>
    </lineage>
</organism>
<sequence>MIIPTSKWDLIMRTVAISSYLPGRIRLYSKKLVGNAELGRKVYAYIASYKEIDKVDVNVLTGSVLITYRPQVLRANRELVRVENYIMSHVERRR</sequence>